<dbReference type="EMBL" id="KI392664">
    <property type="protein sequence ID" value="ERN11886.1"/>
    <property type="molecule type" value="Genomic_DNA"/>
</dbReference>
<proteinExistence type="predicted"/>
<gene>
    <name evidence="1" type="ORF">AMTR_s00020p00192750</name>
</gene>
<name>W1PVZ0_AMBTC</name>
<dbReference type="HOGENOM" id="CLU_2779223_0_0_1"/>
<reference evidence="2" key="1">
    <citation type="journal article" date="2013" name="Science">
        <title>The Amborella genome and the evolution of flowering plants.</title>
        <authorList>
            <consortium name="Amborella Genome Project"/>
        </authorList>
    </citation>
    <scope>NUCLEOTIDE SEQUENCE [LARGE SCALE GENOMIC DNA]</scope>
</reference>
<evidence type="ECO:0000313" key="2">
    <source>
        <dbReference type="Proteomes" id="UP000017836"/>
    </source>
</evidence>
<keyword evidence="2" id="KW-1185">Reference proteome</keyword>
<dbReference type="AlphaFoldDB" id="W1PVZ0"/>
<sequence>MGLRLVMKKGGHDSEGLRRAPVKGERLHGGGARRDEGVVRTAMGRWLDRKEVAAVCACSAVWRGARRWE</sequence>
<organism evidence="1 2">
    <name type="scientific">Amborella trichopoda</name>
    <dbReference type="NCBI Taxonomy" id="13333"/>
    <lineage>
        <taxon>Eukaryota</taxon>
        <taxon>Viridiplantae</taxon>
        <taxon>Streptophyta</taxon>
        <taxon>Embryophyta</taxon>
        <taxon>Tracheophyta</taxon>
        <taxon>Spermatophyta</taxon>
        <taxon>Magnoliopsida</taxon>
        <taxon>Amborellales</taxon>
        <taxon>Amborellaceae</taxon>
        <taxon>Amborella</taxon>
    </lineage>
</organism>
<dbReference type="Proteomes" id="UP000017836">
    <property type="component" value="Unassembled WGS sequence"/>
</dbReference>
<protein>
    <submittedName>
        <fullName evidence="1">Uncharacterized protein</fullName>
    </submittedName>
</protein>
<evidence type="ECO:0000313" key="1">
    <source>
        <dbReference type="EMBL" id="ERN11886.1"/>
    </source>
</evidence>
<accession>W1PVZ0</accession>
<dbReference type="Gramene" id="ERN11886">
    <property type="protein sequence ID" value="ERN11886"/>
    <property type="gene ID" value="AMTR_s00020p00192750"/>
</dbReference>